<dbReference type="InterPro" id="IPR054052">
    <property type="entry name" value="Y16Q-like"/>
</dbReference>
<keyword evidence="2" id="KW-1185">Reference proteome</keyword>
<accession>A0ABQ0KTX0</accession>
<dbReference type="Pfam" id="PF21825">
    <property type="entry name" value="crAss001_48"/>
    <property type="match status" value="1"/>
</dbReference>
<proteinExistence type="predicted"/>
<evidence type="ECO:0000313" key="1">
    <source>
        <dbReference type="EMBL" id="GAT42302.1"/>
    </source>
</evidence>
<protein>
    <submittedName>
        <fullName evidence="1">Uncharacterized protein</fullName>
    </submittedName>
</protein>
<evidence type="ECO:0000313" key="2">
    <source>
        <dbReference type="Proteomes" id="UP000815677"/>
    </source>
</evidence>
<dbReference type="Proteomes" id="UP000815677">
    <property type="component" value="Unassembled WGS sequence"/>
</dbReference>
<organism evidence="1 2">
    <name type="scientific">Mycena chlorophos</name>
    <name type="common">Agaric fungus</name>
    <name type="synonym">Agaricus chlorophos</name>
    <dbReference type="NCBI Taxonomy" id="658473"/>
    <lineage>
        <taxon>Eukaryota</taxon>
        <taxon>Fungi</taxon>
        <taxon>Dikarya</taxon>
        <taxon>Basidiomycota</taxon>
        <taxon>Agaricomycotina</taxon>
        <taxon>Agaricomycetes</taxon>
        <taxon>Agaricomycetidae</taxon>
        <taxon>Agaricales</taxon>
        <taxon>Marasmiineae</taxon>
        <taxon>Mycenaceae</taxon>
        <taxon>Mycena</taxon>
    </lineage>
</organism>
<gene>
    <name evidence="1" type="ORF">MCHLO_00021</name>
</gene>
<sequence>MSAPHVDRMNVEHFELSEKITRLNAFFSSDTYKSLDPIDQHLLLGQFGAMQAYASALFLRLMRASAQDDGK</sequence>
<dbReference type="EMBL" id="DF837701">
    <property type="protein sequence ID" value="GAT42302.1"/>
    <property type="molecule type" value="Genomic_DNA"/>
</dbReference>
<reference evidence="1" key="1">
    <citation type="submission" date="2014-09" db="EMBL/GenBank/DDBJ databases">
        <title>Genome sequence of the luminous mushroom Mycena chlorophos for searching fungal bioluminescence genes.</title>
        <authorList>
            <person name="Tanaka Y."/>
            <person name="Kasuga D."/>
            <person name="Oba Y."/>
            <person name="Hase S."/>
            <person name="Sato K."/>
            <person name="Oba Y."/>
            <person name="Sakakibara Y."/>
        </authorList>
    </citation>
    <scope>NUCLEOTIDE SEQUENCE</scope>
</reference>
<name>A0ABQ0KTX0_MYCCL</name>